<dbReference type="PANTHER" id="PTHR16716">
    <property type="entry name" value="CYTOCHROME C OXIDASE SUBUNIT 7B, MITOCHONDRIAL"/>
    <property type="match status" value="1"/>
</dbReference>
<evidence type="ECO:0000313" key="12">
    <source>
        <dbReference type="Ensembl" id="ENSFCTP00005019210.1"/>
    </source>
</evidence>
<dbReference type="SUPFAM" id="SSF81423">
    <property type="entry name" value="Mitochondrial cytochrome c oxidase subunit VIIb"/>
    <property type="match status" value="1"/>
</dbReference>
<keyword evidence="8" id="KW-0496">Mitochondrion</keyword>
<evidence type="ECO:0000256" key="4">
    <source>
        <dbReference type="ARBA" id="ARBA00022692"/>
    </source>
</evidence>
<reference evidence="12" key="2">
    <citation type="submission" date="2025-08" db="UniProtKB">
        <authorList>
            <consortium name="Ensembl"/>
        </authorList>
    </citation>
    <scope>IDENTIFICATION</scope>
    <source>
        <strain evidence="12">breed Abyssinian</strain>
    </source>
</reference>
<evidence type="ECO:0000256" key="9">
    <source>
        <dbReference type="ARBA" id="ARBA00023136"/>
    </source>
</evidence>
<dbReference type="InterPro" id="IPR023272">
    <property type="entry name" value="Cyt_c_oxidase_suVIIB_dom_sf"/>
</dbReference>
<organism evidence="12 13">
    <name type="scientific">Felis catus</name>
    <name type="common">Cat</name>
    <name type="synonym">Felis silvestris catus</name>
    <dbReference type="NCBI Taxonomy" id="9685"/>
    <lineage>
        <taxon>Eukaryota</taxon>
        <taxon>Metazoa</taxon>
        <taxon>Chordata</taxon>
        <taxon>Craniata</taxon>
        <taxon>Vertebrata</taxon>
        <taxon>Euteleostomi</taxon>
        <taxon>Mammalia</taxon>
        <taxon>Eutheria</taxon>
        <taxon>Laurasiatheria</taxon>
        <taxon>Carnivora</taxon>
        <taxon>Feliformia</taxon>
        <taxon>Felidae</taxon>
        <taxon>Felinae</taxon>
        <taxon>Felis</taxon>
    </lineage>
</organism>
<reference evidence="12 13" key="1">
    <citation type="submission" date="2021-02" db="EMBL/GenBank/DDBJ databases">
        <title>Safari Cat Assemblies.</title>
        <authorList>
            <person name="Bredemeyer K.R."/>
            <person name="Murphy W.J."/>
        </authorList>
    </citation>
    <scope>NUCLEOTIDE SEQUENCE [LARGE SCALE GENOMIC DNA]</scope>
</reference>
<comment type="similarity">
    <text evidence="3">Belongs to the cytochrome c oxidase VIIb family.</text>
</comment>
<keyword evidence="5" id="KW-0999">Mitochondrion inner membrane</keyword>
<evidence type="ECO:0000256" key="6">
    <source>
        <dbReference type="ARBA" id="ARBA00022946"/>
    </source>
</evidence>
<dbReference type="InterPro" id="IPR008433">
    <property type="entry name" value="Cyt_c_oxidase_suVIIB"/>
</dbReference>
<evidence type="ECO:0000256" key="7">
    <source>
        <dbReference type="ARBA" id="ARBA00022989"/>
    </source>
</evidence>
<evidence type="ECO:0000256" key="11">
    <source>
        <dbReference type="ARBA" id="ARBA00041642"/>
    </source>
</evidence>
<name>A0ABI7X9P2_FELCA</name>
<accession>A0ABI7X9P2</accession>
<evidence type="ECO:0000256" key="5">
    <source>
        <dbReference type="ARBA" id="ARBA00022792"/>
    </source>
</evidence>
<dbReference type="PANTHER" id="PTHR16716:SF0">
    <property type="entry name" value="CYTOCHROME C OXIDASE SUBUNIT 7B, MITOCHONDRIAL"/>
    <property type="match status" value="1"/>
</dbReference>
<evidence type="ECO:0000256" key="10">
    <source>
        <dbReference type="ARBA" id="ARBA00040623"/>
    </source>
</evidence>
<protein>
    <recommendedName>
        <fullName evidence="10">Cytochrome c oxidase subunit 7B, mitochondrial</fullName>
    </recommendedName>
    <alternativeName>
        <fullName evidence="11">Cytochrome c oxidase polypeptide VIIb</fullName>
    </alternativeName>
</protein>
<dbReference type="GeneTree" id="ENSGT00940000169795"/>
<sequence length="56" mass="6262">SFCILSLGVQSIQQTIAKQSHQKWTPDFHDKYCDAILAGGATFCVAVWAIQQHKLE</sequence>
<evidence type="ECO:0000256" key="2">
    <source>
        <dbReference type="ARBA" id="ARBA00004673"/>
    </source>
</evidence>
<dbReference type="Proteomes" id="UP000823872">
    <property type="component" value="Chromosome B1"/>
</dbReference>
<evidence type="ECO:0000256" key="1">
    <source>
        <dbReference type="ARBA" id="ARBA00004434"/>
    </source>
</evidence>
<keyword evidence="7" id="KW-1133">Transmembrane helix</keyword>
<comment type="pathway">
    <text evidence="2">Energy metabolism; oxidative phosphorylation.</text>
</comment>
<proteinExistence type="inferred from homology"/>
<evidence type="ECO:0000313" key="13">
    <source>
        <dbReference type="Proteomes" id="UP000823872"/>
    </source>
</evidence>
<keyword evidence="9" id="KW-0472">Membrane</keyword>
<dbReference type="Ensembl" id="ENSFCTT00005029347.1">
    <property type="protein sequence ID" value="ENSFCTP00005019210.1"/>
    <property type="gene ID" value="ENSFCTG00005010490.1"/>
</dbReference>
<reference evidence="12" key="3">
    <citation type="submission" date="2025-09" db="UniProtKB">
        <authorList>
            <consortium name="Ensembl"/>
        </authorList>
    </citation>
    <scope>IDENTIFICATION</scope>
    <source>
        <strain evidence="12">breed Abyssinian</strain>
    </source>
</reference>
<keyword evidence="13" id="KW-1185">Reference proteome</keyword>
<comment type="subcellular location">
    <subcellularLocation>
        <location evidence="1">Mitochondrion inner membrane</location>
        <topology evidence="1">Single-pass membrane protein</topology>
    </subcellularLocation>
</comment>
<keyword evidence="4" id="KW-0812">Transmembrane</keyword>
<evidence type="ECO:0000256" key="8">
    <source>
        <dbReference type="ARBA" id="ARBA00023128"/>
    </source>
</evidence>
<keyword evidence="6" id="KW-0809">Transit peptide</keyword>
<dbReference type="Gene3D" id="4.10.51.10">
    <property type="entry name" value="Cytochrome C Oxidase, chain K"/>
    <property type="match status" value="1"/>
</dbReference>
<dbReference type="Pfam" id="PF05392">
    <property type="entry name" value="COX7B"/>
    <property type="match status" value="1"/>
</dbReference>
<evidence type="ECO:0000256" key="3">
    <source>
        <dbReference type="ARBA" id="ARBA00007351"/>
    </source>
</evidence>